<keyword evidence="5" id="KW-0804">Transcription</keyword>
<dbReference type="Pfam" id="PF00486">
    <property type="entry name" value="Trans_reg_C"/>
    <property type="match status" value="1"/>
</dbReference>
<dbReference type="CDD" id="cd00383">
    <property type="entry name" value="trans_reg_C"/>
    <property type="match status" value="1"/>
</dbReference>
<dbReference type="GO" id="GO:0005829">
    <property type="term" value="C:cytosol"/>
    <property type="evidence" value="ECO:0007669"/>
    <property type="project" value="TreeGrafter"/>
</dbReference>
<keyword evidence="3" id="KW-0805">Transcription regulation</keyword>
<evidence type="ECO:0000313" key="10">
    <source>
        <dbReference type="EMBL" id="TSA85516.1"/>
    </source>
</evidence>
<evidence type="ECO:0000256" key="2">
    <source>
        <dbReference type="ARBA" id="ARBA00023012"/>
    </source>
</evidence>
<dbReference type="CDD" id="cd17574">
    <property type="entry name" value="REC_OmpR"/>
    <property type="match status" value="1"/>
</dbReference>
<dbReference type="AlphaFoldDB" id="A0A553UZ67"/>
<dbReference type="GO" id="GO:0006355">
    <property type="term" value="P:regulation of DNA-templated transcription"/>
    <property type="evidence" value="ECO:0007669"/>
    <property type="project" value="InterPro"/>
</dbReference>
<feature type="domain" description="OmpR/PhoB-type" evidence="9">
    <location>
        <begin position="121"/>
        <end position="220"/>
    </location>
</feature>
<feature type="modified residue" description="4-aspartylphosphate" evidence="6">
    <location>
        <position position="50"/>
    </location>
</feature>
<accession>A0A553UZ67</accession>
<organism evidence="10 11">
    <name type="scientific">Deinococcus detaillensis</name>
    <dbReference type="NCBI Taxonomy" id="2592048"/>
    <lineage>
        <taxon>Bacteria</taxon>
        <taxon>Thermotogati</taxon>
        <taxon>Deinococcota</taxon>
        <taxon>Deinococci</taxon>
        <taxon>Deinococcales</taxon>
        <taxon>Deinococcaceae</taxon>
        <taxon>Deinococcus</taxon>
    </lineage>
</organism>
<dbReference type="GO" id="GO:0032993">
    <property type="term" value="C:protein-DNA complex"/>
    <property type="evidence" value="ECO:0007669"/>
    <property type="project" value="TreeGrafter"/>
</dbReference>
<gene>
    <name evidence="10" type="ORF">FNU79_10005</name>
</gene>
<dbReference type="OrthoDB" id="9802426at2"/>
<feature type="DNA-binding region" description="OmpR/PhoB-type" evidence="7">
    <location>
        <begin position="121"/>
        <end position="220"/>
    </location>
</feature>
<evidence type="ECO:0000256" key="1">
    <source>
        <dbReference type="ARBA" id="ARBA00022553"/>
    </source>
</evidence>
<dbReference type="Gene3D" id="3.40.50.2300">
    <property type="match status" value="1"/>
</dbReference>
<keyword evidence="2" id="KW-0902">Two-component regulatory system</keyword>
<dbReference type="SUPFAM" id="SSF52172">
    <property type="entry name" value="CheY-like"/>
    <property type="match status" value="1"/>
</dbReference>
<dbReference type="InterPro" id="IPR001867">
    <property type="entry name" value="OmpR/PhoB-type_DNA-bd"/>
</dbReference>
<dbReference type="PANTHER" id="PTHR48111:SF1">
    <property type="entry name" value="TWO-COMPONENT RESPONSE REGULATOR ORR33"/>
    <property type="match status" value="1"/>
</dbReference>
<comment type="caution">
    <text evidence="10">The sequence shown here is derived from an EMBL/GenBank/DDBJ whole genome shotgun (WGS) entry which is preliminary data.</text>
</comment>
<protein>
    <submittedName>
        <fullName evidence="10">Response regulator transcription factor</fullName>
    </submittedName>
</protein>
<reference evidence="10 11" key="1">
    <citation type="submission" date="2019-07" db="EMBL/GenBank/DDBJ databases">
        <title>Deinococcus detaillus sp. nov., isolated from humus soil in Antarctica.</title>
        <authorList>
            <person name="Zhang K."/>
        </authorList>
    </citation>
    <scope>NUCLEOTIDE SEQUENCE [LARGE SCALE GENOMIC DNA]</scope>
    <source>
        <strain evidence="10 11">H1</strain>
    </source>
</reference>
<dbReference type="EMBL" id="VKDB01000009">
    <property type="protein sequence ID" value="TSA85516.1"/>
    <property type="molecule type" value="Genomic_DNA"/>
</dbReference>
<dbReference type="GO" id="GO:0000976">
    <property type="term" value="F:transcription cis-regulatory region binding"/>
    <property type="evidence" value="ECO:0007669"/>
    <property type="project" value="TreeGrafter"/>
</dbReference>
<dbReference type="PROSITE" id="PS50110">
    <property type="entry name" value="RESPONSE_REGULATORY"/>
    <property type="match status" value="1"/>
</dbReference>
<evidence type="ECO:0000259" key="9">
    <source>
        <dbReference type="PROSITE" id="PS51755"/>
    </source>
</evidence>
<dbReference type="InterPro" id="IPR036388">
    <property type="entry name" value="WH-like_DNA-bd_sf"/>
</dbReference>
<evidence type="ECO:0000256" key="6">
    <source>
        <dbReference type="PROSITE-ProRule" id="PRU00169"/>
    </source>
</evidence>
<dbReference type="SMART" id="SM00862">
    <property type="entry name" value="Trans_reg_C"/>
    <property type="match status" value="1"/>
</dbReference>
<sequence>MARILIVDDDPAIQEILAAYLATEGHTVLSAVSGDAALPLMGSADLAILDWMLPGFSGLEVAAEARARGLELPILMLSARSEEEDKLRGLAIGIDDYVVKPFSPREVLARVRVLLRRVGVRHETRSGELSLDARSRRVTLSGEVIELSRLEYDLLITLAQHPGLVWSRERLLERLWDNSLPGSSRVVDVHITSLRKKLSDDPEHPRYIETVRGVGYRFKDELV</sequence>
<dbReference type="SUPFAM" id="SSF46894">
    <property type="entry name" value="C-terminal effector domain of the bipartite response regulators"/>
    <property type="match status" value="1"/>
</dbReference>
<dbReference type="Pfam" id="PF00072">
    <property type="entry name" value="Response_reg"/>
    <property type="match status" value="1"/>
</dbReference>
<keyword evidence="4 7" id="KW-0238">DNA-binding</keyword>
<dbReference type="Gene3D" id="1.10.10.10">
    <property type="entry name" value="Winged helix-like DNA-binding domain superfamily/Winged helix DNA-binding domain"/>
    <property type="match status" value="1"/>
</dbReference>
<evidence type="ECO:0000256" key="4">
    <source>
        <dbReference type="ARBA" id="ARBA00023125"/>
    </source>
</evidence>
<feature type="domain" description="Response regulatory" evidence="8">
    <location>
        <begin position="3"/>
        <end position="115"/>
    </location>
</feature>
<dbReference type="InterPro" id="IPR011006">
    <property type="entry name" value="CheY-like_superfamily"/>
</dbReference>
<dbReference type="PROSITE" id="PS51755">
    <property type="entry name" value="OMPR_PHOB"/>
    <property type="match status" value="1"/>
</dbReference>
<proteinExistence type="predicted"/>
<dbReference type="GO" id="GO:0000156">
    <property type="term" value="F:phosphorelay response regulator activity"/>
    <property type="evidence" value="ECO:0007669"/>
    <property type="project" value="TreeGrafter"/>
</dbReference>
<dbReference type="InterPro" id="IPR001789">
    <property type="entry name" value="Sig_transdc_resp-reg_receiver"/>
</dbReference>
<dbReference type="InterPro" id="IPR039420">
    <property type="entry name" value="WalR-like"/>
</dbReference>
<dbReference type="SMART" id="SM00448">
    <property type="entry name" value="REC"/>
    <property type="match status" value="1"/>
</dbReference>
<dbReference type="Gene3D" id="6.10.250.690">
    <property type="match status" value="1"/>
</dbReference>
<evidence type="ECO:0000259" key="8">
    <source>
        <dbReference type="PROSITE" id="PS50110"/>
    </source>
</evidence>
<evidence type="ECO:0000313" key="11">
    <source>
        <dbReference type="Proteomes" id="UP000316092"/>
    </source>
</evidence>
<evidence type="ECO:0000256" key="3">
    <source>
        <dbReference type="ARBA" id="ARBA00023015"/>
    </source>
</evidence>
<keyword evidence="11" id="KW-1185">Reference proteome</keyword>
<keyword evidence="1 6" id="KW-0597">Phosphoprotein</keyword>
<evidence type="ECO:0000256" key="7">
    <source>
        <dbReference type="PROSITE-ProRule" id="PRU01091"/>
    </source>
</evidence>
<dbReference type="RefSeq" id="WP_143720710.1">
    <property type="nucleotide sequence ID" value="NZ_VKDB01000009.1"/>
</dbReference>
<dbReference type="InterPro" id="IPR016032">
    <property type="entry name" value="Sig_transdc_resp-reg_C-effctor"/>
</dbReference>
<dbReference type="FunFam" id="1.10.10.10:FF:000018">
    <property type="entry name" value="DNA-binding response regulator ResD"/>
    <property type="match status" value="1"/>
</dbReference>
<dbReference type="Proteomes" id="UP000316092">
    <property type="component" value="Unassembled WGS sequence"/>
</dbReference>
<name>A0A553UZ67_9DEIO</name>
<dbReference type="PANTHER" id="PTHR48111">
    <property type="entry name" value="REGULATOR OF RPOS"/>
    <property type="match status" value="1"/>
</dbReference>
<evidence type="ECO:0000256" key="5">
    <source>
        <dbReference type="ARBA" id="ARBA00023163"/>
    </source>
</evidence>